<feature type="compositionally biased region" description="Basic and acidic residues" evidence="1">
    <location>
        <begin position="263"/>
        <end position="275"/>
    </location>
</feature>
<organism evidence="2 3">
    <name type="scientific">Perkinsus olseni</name>
    <name type="common">Perkinsus atlanticus</name>
    <dbReference type="NCBI Taxonomy" id="32597"/>
    <lineage>
        <taxon>Eukaryota</taxon>
        <taxon>Sar</taxon>
        <taxon>Alveolata</taxon>
        <taxon>Perkinsozoa</taxon>
        <taxon>Perkinsea</taxon>
        <taxon>Perkinsida</taxon>
        <taxon>Perkinsidae</taxon>
        <taxon>Perkinsus</taxon>
    </lineage>
</organism>
<feature type="compositionally biased region" description="Low complexity" evidence="1">
    <location>
        <begin position="222"/>
        <end position="232"/>
    </location>
</feature>
<feature type="region of interest" description="Disordered" evidence="1">
    <location>
        <begin position="1"/>
        <end position="295"/>
    </location>
</feature>
<proteinExistence type="predicted"/>
<dbReference type="EMBL" id="JABANO010037272">
    <property type="protein sequence ID" value="KAF4700460.1"/>
    <property type="molecule type" value="Genomic_DNA"/>
</dbReference>
<dbReference type="AlphaFoldDB" id="A0A7J6PYG9"/>
<evidence type="ECO:0000313" key="2">
    <source>
        <dbReference type="EMBL" id="KAF4700460.1"/>
    </source>
</evidence>
<feature type="non-terminal residue" evidence="2">
    <location>
        <position position="295"/>
    </location>
</feature>
<gene>
    <name evidence="2" type="ORF">FOZ63_006772</name>
</gene>
<sequence length="295" mass="31564">IVTENESVDGSSMSELDQSTVSVSSARSTRSVKSSKERRSRVSRKRSMRSIVSMAKLRESPTESPSGETFYTAKSSASSPRSSVGSSAAKPPTGRPSLRAMSGSQDFRPPPMSSNSSSNKRQASKHGSESREAERLRRRLESRKSMTNSVARILKRKNPQLEESILPDSEEEELASGRFSPVSSMASSVCGRRSSIESAGSAASDRGRPPLAPAGAPRKRTSQSSVSSTGSSRPDIPPLALSVSRGTAALKKPATVLGQESPRLFENRRTTRSSDSDDQPPSRSTGGATRSRWSS</sequence>
<feature type="non-terminal residue" evidence="2">
    <location>
        <position position="1"/>
    </location>
</feature>
<accession>A0A7J6PYG9</accession>
<keyword evidence="3" id="KW-1185">Reference proteome</keyword>
<name>A0A7J6PYG9_PEROL</name>
<evidence type="ECO:0000313" key="3">
    <source>
        <dbReference type="Proteomes" id="UP000553632"/>
    </source>
</evidence>
<feature type="compositionally biased region" description="Low complexity" evidence="1">
    <location>
        <begin position="73"/>
        <end position="89"/>
    </location>
</feature>
<feature type="compositionally biased region" description="Polar residues" evidence="1">
    <location>
        <begin position="1"/>
        <end position="18"/>
    </location>
</feature>
<comment type="caution">
    <text evidence="2">The sequence shown here is derived from an EMBL/GenBank/DDBJ whole genome shotgun (WGS) entry which is preliminary data.</text>
</comment>
<evidence type="ECO:0000256" key="1">
    <source>
        <dbReference type="SAM" id="MobiDB-lite"/>
    </source>
</evidence>
<feature type="compositionally biased region" description="Basic and acidic residues" evidence="1">
    <location>
        <begin position="126"/>
        <end position="135"/>
    </location>
</feature>
<dbReference type="Proteomes" id="UP000553632">
    <property type="component" value="Unassembled WGS sequence"/>
</dbReference>
<feature type="compositionally biased region" description="Polar residues" evidence="1">
    <location>
        <begin position="286"/>
        <end position="295"/>
    </location>
</feature>
<reference evidence="2 3" key="1">
    <citation type="submission" date="2020-04" db="EMBL/GenBank/DDBJ databases">
        <title>Perkinsus olseni comparative genomics.</title>
        <authorList>
            <person name="Bogema D.R."/>
        </authorList>
    </citation>
    <scope>NUCLEOTIDE SEQUENCE [LARGE SCALE GENOMIC DNA]</scope>
    <source>
        <strain evidence="2 3">ATCC PRA-207</strain>
    </source>
</reference>
<feature type="compositionally biased region" description="Basic residues" evidence="1">
    <location>
        <begin position="36"/>
        <end position="48"/>
    </location>
</feature>
<feature type="compositionally biased region" description="Low complexity" evidence="1">
    <location>
        <begin position="19"/>
        <end position="32"/>
    </location>
</feature>
<protein>
    <submittedName>
        <fullName evidence="2">Uncharacterized protein</fullName>
    </submittedName>
</protein>